<dbReference type="EMBL" id="GL379790">
    <property type="protein sequence ID" value="EGT49703.1"/>
    <property type="molecule type" value="Genomic_DNA"/>
</dbReference>
<proteinExistence type="predicted"/>
<dbReference type="HOGENOM" id="CLU_532343_0_0_1"/>
<gene>
    <name evidence="2" type="ORF">CAEBREN_22506</name>
</gene>
<evidence type="ECO:0000313" key="3">
    <source>
        <dbReference type="Proteomes" id="UP000008068"/>
    </source>
</evidence>
<organism evidence="3">
    <name type="scientific">Caenorhabditis brenneri</name>
    <name type="common">Nematode worm</name>
    <dbReference type="NCBI Taxonomy" id="135651"/>
    <lineage>
        <taxon>Eukaryota</taxon>
        <taxon>Metazoa</taxon>
        <taxon>Ecdysozoa</taxon>
        <taxon>Nematoda</taxon>
        <taxon>Chromadorea</taxon>
        <taxon>Rhabditida</taxon>
        <taxon>Rhabditina</taxon>
        <taxon>Rhabditomorpha</taxon>
        <taxon>Rhabditoidea</taxon>
        <taxon>Rhabditidae</taxon>
        <taxon>Peloderinae</taxon>
        <taxon>Caenorhabditis</taxon>
    </lineage>
</organism>
<feature type="compositionally biased region" description="Low complexity" evidence="1">
    <location>
        <begin position="144"/>
        <end position="158"/>
    </location>
</feature>
<sequence length="512" mass="57183">MSFCDSPASFSSGTPVSSATRKFHVDTLGNHQIDGLSIGVPRTLDTTVVGLGTPGTVDLKNLKILNAIKGTGAPTNLSFELMSADESTLKSLRNEAEKKIRSQLISDKVYRQDMTIERRETWKPRRSLPPSPLARSEAGVHFLKGNSNKKNGQNGASSMLCNQGPSFQLAQMPGSSLSASSRQPAIQPGPTARMISSLMQDTDLVTHQRTVYSTIRGDSFDHNVPVHPPMLSSAIAASTNEYTNWITNFRTKRVKAARSTKLDQDLEALEEAFHLNHPTQNEHFEMPLSPTFDYSKSEVEYWRDQSALGRHFYEGAEMMNAYLDGRGALTEGKQQLLVDDVFEMPSLKHADTFPGQNGFGTMPDARSEAFSSPRHHPYKMNKSSTSTKGFIELGQLWEKNNSQDEQVNVNGFQDILQQDQVNSVIEKRAKRAHRTFPIYAAEQNEKKKQDAKIARKMEPELAHGSKRLNVEVFEASVETAKPDEDHDKNVEIDLSGLYQEEQDQEYQCDVRS</sequence>
<reference evidence="3" key="1">
    <citation type="submission" date="2011-07" db="EMBL/GenBank/DDBJ databases">
        <authorList>
            <consortium name="Caenorhabditis brenneri Sequencing and Analysis Consortium"/>
            <person name="Wilson R.K."/>
        </authorList>
    </citation>
    <scope>NUCLEOTIDE SEQUENCE [LARGE SCALE GENOMIC DNA]</scope>
    <source>
        <strain evidence="3">PB2801</strain>
    </source>
</reference>
<keyword evidence="3" id="KW-1185">Reference proteome</keyword>
<dbReference type="InParanoid" id="G0MD10"/>
<feature type="compositionally biased region" description="Polar residues" evidence="1">
    <location>
        <begin position="159"/>
        <end position="184"/>
    </location>
</feature>
<name>G0MD10_CAEBE</name>
<protein>
    <submittedName>
        <fullName evidence="2">Uncharacterized protein</fullName>
    </submittedName>
</protein>
<accession>G0MD10</accession>
<evidence type="ECO:0000256" key="1">
    <source>
        <dbReference type="SAM" id="MobiDB-lite"/>
    </source>
</evidence>
<dbReference type="Proteomes" id="UP000008068">
    <property type="component" value="Unassembled WGS sequence"/>
</dbReference>
<feature type="region of interest" description="Disordered" evidence="1">
    <location>
        <begin position="143"/>
        <end position="188"/>
    </location>
</feature>
<evidence type="ECO:0000313" key="2">
    <source>
        <dbReference type="EMBL" id="EGT49703.1"/>
    </source>
</evidence>
<dbReference type="AlphaFoldDB" id="G0MD10"/>